<proteinExistence type="inferred from homology"/>
<feature type="transmembrane region" description="Helical" evidence="8">
    <location>
        <begin position="109"/>
        <end position="126"/>
    </location>
</feature>
<feature type="transmembrane region" description="Helical" evidence="8">
    <location>
        <begin position="361"/>
        <end position="383"/>
    </location>
</feature>
<comment type="similarity">
    <text evidence="3">Belongs to the TPT transporter family. SLC35D subfamily.</text>
</comment>
<dbReference type="PANTHER" id="PTHR11132">
    <property type="entry name" value="SOLUTE CARRIER FAMILY 35"/>
    <property type="match status" value="1"/>
</dbReference>
<gene>
    <name evidence="10" type="ORF">E8E12_008431</name>
</gene>
<evidence type="ECO:0000256" key="3">
    <source>
        <dbReference type="ARBA" id="ARBA00010425"/>
    </source>
</evidence>
<dbReference type="Pfam" id="PF03151">
    <property type="entry name" value="TPT"/>
    <property type="match status" value="1"/>
</dbReference>
<feature type="transmembrane region" description="Helical" evidence="8">
    <location>
        <begin position="69"/>
        <end position="89"/>
    </location>
</feature>
<reference evidence="10" key="1">
    <citation type="submission" date="2019-04" db="EMBL/GenBank/DDBJ databases">
        <title>Sequencing of skin fungus with MAO and IRED activity.</title>
        <authorList>
            <person name="Marsaioli A.J."/>
            <person name="Bonatto J.M.C."/>
            <person name="Reis Junior O."/>
        </authorList>
    </citation>
    <scope>NUCLEOTIDE SEQUENCE</scope>
    <source>
        <strain evidence="10">28M1</strain>
    </source>
</reference>
<evidence type="ECO:0000313" key="10">
    <source>
        <dbReference type="EMBL" id="KAF3045090.1"/>
    </source>
</evidence>
<feature type="transmembrane region" description="Helical" evidence="8">
    <location>
        <begin position="43"/>
        <end position="63"/>
    </location>
</feature>
<dbReference type="Proteomes" id="UP000758155">
    <property type="component" value="Unassembled WGS sequence"/>
</dbReference>
<name>A0A9P4WWR9_9PLEO</name>
<dbReference type="EMBL" id="SWKV01000007">
    <property type="protein sequence ID" value="KAF3045090.1"/>
    <property type="molecule type" value="Genomic_DNA"/>
</dbReference>
<feature type="domain" description="Sugar phosphate transporter" evidence="9">
    <location>
        <begin position="43"/>
        <end position="330"/>
    </location>
</feature>
<feature type="transmembrane region" description="Helical" evidence="8">
    <location>
        <begin position="314"/>
        <end position="332"/>
    </location>
</feature>
<comment type="function">
    <text evidence="1">Involved in the import of GDP-mannose from the cytoplasm into the Golgi lumen.</text>
</comment>
<dbReference type="AlphaFoldDB" id="A0A9P4WWR9"/>
<keyword evidence="5 8" id="KW-0812">Transmembrane</keyword>
<dbReference type="GO" id="GO:0005789">
    <property type="term" value="C:endoplasmic reticulum membrane"/>
    <property type="evidence" value="ECO:0007669"/>
    <property type="project" value="UniProtKB-SubCell"/>
</dbReference>
<evidence type="ECO:0000256" key="6">
    <source>
        <dbReference type="ARBA" id="ARBA00022989"/>
    </source>
</evidence>
<evidence type="ECO:0000256" key="5">
    <source>
        <dbReference type="ARBA" id="ARBA00022692"/>
    </source>
</evidence>
<feature type="transmembrane region" description="Helical" evidence="8">
    <location>
        <begin position="163"/>
        <end position="183"/>
    </location>
</feature>
<evidence type="ECO:0000256" key="8">
    <source>
        <dbReference type="SAM" id="Phobius"/>
    </source>
</evidence>
<dbReference type="OrthoDB" id="6418713at2759"/>
<dbReference type="InterPro" id="IPR050186">
    <property type="entry name" value="TPT_transporter"/>
</dbReference>
<feature type="transmembrane region" description="Helical" evidence="8">
    <location>
        <begin position="257"/>
        <end position="280"/>
    </location>
</feature>
<evidence type="ECO:0000259" key="9">
    <source>
        <dbReference type="Pfam" id="PF03151"/>
    </source>
</evidence>
<comment type="subcellular location">
    <subcellularLocation>
        <location evidence="2">Endoplasmic reticulum membrane</location>
        <topology evidence="2">Multi-pass membrane protein</topology>
    </subcellularLocation>
</comment>
<sequence length="407" mass="44114">MSQDEKVRSSVDAARDTALPVLPTVNPDAPTPKPNAPASFHPAVYVATWITLSSSTIVFNKYILDTAKFHFPIFLTTWHLIFATIMTQILARFTTILDSRKKVPMTGKVYLRAIVPIGLFFSLSLICGNQAYLYLSVAFIQMLKATTPVAVLLATWGMGIAPVNLKVLGNVSFIVLGVVIASFGELQFVMVGFLFQVAGIVFEATRLVMVERILSSKEFKMDPLVSLYYYAPACAVMNTMVLIFTELPQLTMSDINRVGGLTLVANAGVAFLLNVSVVFLIGKTSSLVLTLSGVLKDILLVLASMFLFRDPVTLLQAFGYSIALGGLIYYKLGGEKLKEAISAGGMKWAEFGQNRPALRKLIVFAGVVTSMFMILGSLGPRYAPDQTGKLYNGVQSGIGHVLGEKGA</sequence>
<feature type="transmembrane region" description="Helical" evidence="8">
    <location>
        <begin position="287"/>
        <end position="308"/>
    </location>
</feature>
<feature type="transmembrane region" description="Helical" evidence="8">
    <location>
        <begin position="132"/>
        <end position="156"/>
    </location>
</feature>
<feature type="transmembrane region" description="Helical" evidence="8">
    <location>
        <begin position="189"/>
        <end position="207"/>
    </location>
</feature>
<dbReference type="InterPro" id="IPR004853">
    <property type="entry name" value="Sugar_P_trans_dom"/>
</dbReference>
<feature type="transmembrane region" description="Helical" evidence="8">
    <location>
        <begin position="227"/>
        <end position="245"/>
    </location>
</feature>
<organism evidence="10 11">
    <name type="scientific">Didymella heteroderae</name>
    <dbReference type="NCBI Taxonomy" id="1769908"/>
    <lineage>
        <taxon>Eukaryota</taxon>
        <taxon>Fungi</taxon>
        <taxon>Dikarya</taxon>
        <taxon>Ascomycota</taxon>
        <taxon>Pezizomycotina</taxon>
        <taxon>Dothideomycetes</taxon>
        <taxon>Pleosporomycetidae</taxon>
        <taxon>Pleosporales</taxon>
        <taxon>Pleosporineae</taxon>
        <taxon>Didymellaceae</taxon>
        <taxon>Didymella</taxon>
    </lineage>
</organism>
<evidence type="ECO:0000256" key="1">
    <source>
        <dbReference type="ARBA" id="ARBA00003420"/>
    </source>
</evidence>
<keyword evidence="11" id="KW-1185">Reference proteome</keyword>
<protein>
    <recommendedName>
        <fullName evidence="9">Sugar phosphate transporter domain-containing protein</fullName>
    </recommendedName>
</protein>
<comment type="subunit">
    <text evidence="4">Homooligomer.</text>
</comment>
<evidence type="ECO:0000256" key="4">
    <source>
        <dbReference type="ARBA" id="ARBA00011182"/>
    </source>
</evidence>
<evidence type="ECO:0000313" key="11">
    <source>
        <dbReference type="Proteomes" id="UP000758155"/>
    </source>
</evidence>
<keyword evidence="7 8" id="KW-0472">Membrane</keyword>
<evidence type="ECO:0000256" key="2">
    <source>
        <dbReference type="ARBA" id="ARBA00004477"/>
    </source>
</evidence>
<keyword evidence="6 8" id="KW-1133">Transmembrane helix</keyword>
<comment type="caution">
    <text evidence="10">The sequence shown here is derived from an EMBL/GenBank/DDBJ whole genome shotgun (WGS) entry which is preliminary data.</text>
</comment>
<accession>A0A9P4WWR9</accession>
<evidence type="ECO:0000256" key="7">
    <source>
        <dbReference type="ARBA" id="ARBA00023136"/>
    </source>
</evidence>